<dbReference type="GO" id="GO:0007608">
    <property type="term" value="P:sensory perception of smell"/>
    <property type="evidence" value="ECO:0007669"/>
    <property type="project" value="TreeGrafter"/>
</dbReference>
<dbReference type="AlphaFoldDB" id="A0A154PP87"/>
<dbReference type="FunFam" id="1.10.238.20:FF:000001">
    <property type="entry name" value="General odorant-binding protein lush"/>
    <property type="match status" value="1"/>
</dbReference>
<dbReference type="GO" id="GO:0005576">
    <property type="term" value="C:extracellular region"/>
    <property type="evidence" value="ECO:0007669"/>
    <property type="project" value="UniProtKB-SubCell"/>
</dbReference>
<proteinExistence type="inferred from homology"/>
<dbReference type="OrthoDB" id="6610259at2759"/>
<dbReference type="PANTHER" id="PTHR21364">
    <property type="entry name" value="GENERAL ODORANT-BINDING PROTEIN 19A"/>
    <property type="match status" value="1"/>
</dbReference>
<protein>
    <submittedName>
        <fullName evidence="4">General odorant-binding protein 19a</fullName>
    </submittedName>
</protein>
<evidence type="ECO:0000256" key="2">
    <source>
        <dbReference type="ARBA" id="ARBA00008098"/>
    </source>
</evidence>
<dbReference type="GO" id="GO:0005549">
    <property type="term" value="F:odorant binding"/>
    <property type="evidence" value="ECO:0007669"/>
    <property type="project" value="InterPro"/>
</dbReference>
<dbReference type="SMART" id="SM00708">
    <property type="entry name" value="PhBP"/>
    <property type="match status" value="1"/>
</dbReference>
<dbReference type="Proteomes" id="UP000076502">
    <property type="component" value="Unassembled WGS sequence"/>
</dbReference>
<comment type="subcellular location">
    <subcellularLocation>
        <location evidence="1">Secreted</location>
    </subcellularLocation>
</comment>
<evidence type="ECO:0000256" key="3">
    <source>
        <dbReference type="ARBA" id="ARBA00022525"/>
    </source>
</evidence>
<dbReference type="CDD" id="cd23992">
    <property type="entry name" value="PBP_GOBP"/>
    <property type="match status" value="1"/>
</dbReference>
<dbReference type="GO" id="GO:0042048">
    <property type="term" value="P:olfactory behavior"/>
    <property type="evidence" value="ECO:0007669"/>
    <property type="project" value="TreeGrafter"/>
</dbReference>
<organism evidence="4 5">
    <name type="scientific">Dufourea novaeangliae</name>
    <name type="common">Sweat bee</name>
    <dbReference type="NCBI Taxonomy" id="178035"/>
    <lineage>
        <taxon>Eukaryota</taxon>
        <taxon>Metazoa</taxon>
        <taxon>Ecdysozoa</taxon>
        <taxon>Arthropoda</taxon>
        <taxon>Hexapoda</taxon>
        <taxon>Insecta</taxon>
        <taxon>Pterygota</taxon>
        <taxon>Neoptera</taxon>
        <taxon>Endopterygota</taxon>
        <taxon>Hymenoptera</taxon>
        <taxon>Apocrita</taxon>
        <taxon>Aculeata</taxon>
        <taxon>Apoidea</taxon>
        <taxon>Anthophila</taxon>
        <taxon>Halictidae</taxon>
        <taxon>Rophitinae</taxon>
        <taxon>Dufourea</taxon>
    </lineage>
</organism>
<evidence type="ECO:0000313" key="5">
    <source>
        <dbReference type="Proteomes" id="UP000076502"/>
    </source>
</evidence>
<evidence type="ECO:0000313" key="4">
    <source>
        <dbReference type="EMBL" id="KZC13557.1"/>
    </source>
</evidence>
<evidence type="ECO:0000256" key="1">
    <source>
        <dbReference type="ARBA" id="ARBA00004613"/>
    </source>
</evidence>
<dbReference type="PANTHER" id="PTHR21364:SF1">
    <property type="entry name" value="GENERAL ODORANT-BINDING PROTEIN LUSH"/>
    <property type="match status" value="1"/>
</dbReference>
<feature type="non-terminal residue" evidence="4">
    <location>
        <position position="1"/>
    </location>
</feature>
<comment type="similarity">
    <text evidence="2">Belongs to the PBP/GOBP family.</text>
</comment>
<dbReference type="InterPro" id="IPR006170">
    <property type="entry name" value="PBP/GOBP"/>
</dbReference>
<dbReference type="InterPro" id="IPR036728">
    <property type="entry name" value="PBP_GOBP_sf"/>
</dbReference>
<gene>
    <name evidence="4" type="ORF">WN55_05109</name>
</gene>
<name>A0A154PP87_DUFNO</name>
<sequence>AVSQEQMEKIAKSMRNACLQKIDTTEELVAGIKRGEFPDDPNLECYTHCIMKTMRSFKNNEIDFKMVMKQIDASMPPDMAPRVKAAVRLCKNREYDTEPCKMTYQYTKCVYEADPEVFFFP</sequence>
<keyword evidence="3" id="KW-0964">Secreted</keyword>
<reference evidence="4 5" key="1">
    <citation type="submission" date="2015-07" db="EMBL/GenBank/DDBJ databases">
        <title>The genome of Dufourea novaeangliae.</title>
        <authorList>
            <person name="Pan H."/>
            <person name="Kapheim K."/>
        </authorList>
    </citation>
    <scope>NUCLEOTIDE SEQUENCE [LARGE SCALE GENOMIC DNA]</scope>
    <source>
        <strain evidence="4">0120121106</strain>
        <tissue evidence="4">Whole body</tissue>
    </source>
</reference>
<keyword evidence="5" id="KW-1185">Reference proteome</keyword>
<dbReference type="Pfam" id="PF01395">
    <property type="entry name" value="PBP_GOBP"/>
    <property type="match status" value="1"/>
</dbReference>
<dbReference type="EMBL" id="KQ435007">
    <property type="protein sequence ID" value="KZC13557.1"/>
    <property type="molecule type" value="Genomic_DNA"/>
</dbReference>
<dbReference type="Gene3D" id="1.10.238.20">
    <property type="entry name" value="Pheromone/general odorant binding protein domain"/>
    <property type="match status" value="1"/>
</dbReference>
<dbReference type="SUPFAM" id="SSF47565">
    <property type="entry name" value="Insect pheromone/odorant-binding proteins"/>
    <property type="match status" value="1"/>
</dbReference>
<dbReference type="GO" id="GO:0035275">
    <property type="term" value="F:dibutyl phthalate binding"/>
    <property type="evidence" value="ECO:0007669"/>
    <property type="project" value="TreeGrafter"/>
</dbReference>
<accession>A0A154PP87</accession>